<organism evidence="2 3">
    <name type="scientific">Steroidobacter flavus</name>
    <dbReference type="NCBI Taxonomy" id="1842136"/>
    <lineage>
        <taxon>Bacteria</taxon>
        <taxon>Pseudomonadati</taxon>
        <taxon>Pseudomonadota</taxon>
        <taxon>Gammaproteobacteria</taxon>
        <taxon>Steroidobacterales</taxon>
        <taxon>Steroidobacteraceae</taxon>
        <taxon>Steroidobacter</taxon>
    </lineage>
</organism>
<keyword evidence="3" id="KW-1185">Reference proteome</keyword>
<dbReference type="RefSeq" id="WP_380604190.1">
    <property type="nucleotide sequence ID" value="NZ_JBHSDU010000015.1"/>
</dbReference>
<keyword evidence="1" id="KW-0732">Signal</keyword>
<dbReference type="Proteomes" id="UP001595904">
    <property type="component" value="Unassembled WGS sequence"/>
</dbReference>
<feature type="chain" id="PRO_5045849211" evidence="1">
    <location>
        <begin position="28"/>
        <end position="120"/>
    </location>
</feature>
<feature type="signal peptide" evidence="1">
    <location>
        <begin position="1"/>
        <end position="27"/>
    </location>
</feature>
<protein>
    <submittedName>
        <fullName evidence="2">Uncharacterized protein</fullName>
    </submittedName>
</protein>
<accession>A0ABV8T3Z4</accession>
<evidence type="ECO:0000313" key="2">
    <source>
        <dbReference type="EMBL" id="MFC4313668.1"/>
    </source>
</evidence>
<sequence length="120" mass="12964">MKHIAPFLRRIALLAGVAATAALPLNAHSTDYEVVKSVTRLYSYNIAPVDGHVTFLVDSPPGSCVAFWIDPSSAGFKNSYALLLSAYHTQAPVRIIAVDTQQWPGSTSQTYCKVTILALD</sequence>
<dbReference type="EMBL" id="JBHSDU010000015">
    <property type="protein sequence ID" value="MFC4313668.1"/>
    <property type="molecule type" value="Genomic_DNA"/>
</dbReference>
<evidence type="ECO:0000256" key="1">
    <source>
        <dbReference type="SAM" id="SignalP"/>
    </source>
</evidence>
<gene>
    <name evidence="2" type="ORF">ACFPN2_31635</name>
</gene>
<proteinExistence type="predicted"/>
<evidence type="ECO:0000313" key="3">
    <source>
        <dbReference type="Proteomes" id="UP001595904"/>
    </source>
</evidence>
<reference evidence="3" key="1">
    <citation type="journal article" date="2019" name="Int. J. Syst. Evol. Microbiol.">
        <title>The Global Catalogue of Microorganisms (GCM) 10K type strain sequencing project: providing services to taxonomists for standard genome sequencing and annotation.</title>
        <authorList>
            <consortium name="The Broad Institute Genomics Platform"/>
            <consortium name="The Broad Institute Genome Sequencing Center for Infectious Disease"/>
            <person name="Wu L."/>
            <person name="Ma J."/>
        </authorList>
    </citation>
    <scope>NUCLEOTIDE SEQUENCE [LARGE SCALE GENOMIC DNA]</scope>
    <source>
        <strain evidence="3">CGMCC 1.10759</strain>
    </source>
</reference>
<name>A0ABV8T3Z4_9GAMM</name>
<comment type="caution">
    <text evidence="2">The sequence shown here is derived from an EMBL/GenBank/DDBJ whole genome shotgun (WGS) entry which is preliminary data.</text>
</comment>